<dbReference type="AlphaFoldDB" id="A0A135UTR1"/>
<dbReference type="Proteomes" id="UP000070121">
    <property type="component" value="Unassembled WGS sequence"/>
</dbReference>
<dbReference type="EMBL" id="JFFI01001038">
    <property type="protein sequence ID" value="KXH63776.1"/>
    <property type="molecule type" value="Genomic_DNA"/>
</dbReference>
<feature type="compositionally biased region" description="Low complexity" evidence="1">
    <location>
        <begin position="91"/>
        <end position="104"/>
    </location>
</feature>
<reference evidence="2 3" key="1">
    <citation type="submission" date="2014-02" db="EMBL/GenBank/DDBJ databases">
        <title>The genome sequence of Colletotrichum salicis CBS 607.94.</title>
        <authorList>
            <person name="Baroncelli R."/>
            <person name="Thon M.R."/>
        </authorList>
    </citation>
    <scope>NUCLEOTIDE SEQUENCE [LARGE SCALE GENOMIC DNA]</scope>
    <source>
        <strain evidence="2 3">CBS 607.94</strain>
    </source>
</reference>
<evidence type="ECO:0000313" key="2">
    <source>
        <dbReference type="EMBL" id="KXH63776.1"/>
    </source>
</evidence>
<feature type="region of interest" description="Disordered" evidence="1">
    <location>
        <begin position="1"/>
        <end position="31"/>
    </location>
</feature>
<feature type="region of interest" description="Disordered" evidence="1">
    <location>
        <begin position="84"/>
        <end position="104"/>
    </location>
</feature>
<proteinExistence type="predicted"/>
<keyword evidence="3" id="KW-1185">Reference proteome</keyword>
<evidence type="ECO:0000313" key="3">
    <source>
        <dbReference type="Proteomes" id="UP000070121"/>
    </source>
</evidence>
<name>A0A135UTR1_9PEZI</name>
<comment type="caution">
    <text evidence="2">The sequence shown here is derived from an EMBL/GenBank/DDBJ whole genome shotgun (WGS) entry which is preliminary data.</text>
</comment>
<organism evidence="2 3">
    <name type="scientific">Colletotrichum salicis</name>
    <dbReference type="NCBI Taxonomy" id="1209931"/>
    <lineage>
        <taxon>Eukaryota</taxon>
        <taxon>Fungi</taxon>
        <taxon>Dikarya</taxon>
        <taxon>Ascomycota</taxon>
        <taxon>Pezizomycotina</taxon>
        <taxon>Sordariomycetes</taxon>
        <taxon>Hypocreomycetidae</taxon>
        <taxon>Glomerellales</taxon>
        <taxon>Glomerellaceae</taxon>
        <taxon>Colletotrichum</taxon>
        <taxon>Colletotrichum acutatum species complex</taxon>
    </lineage>
</organism>
<protein>
    <submittedName>
        <fullName evidence="2">Uncharacterized protein</fullName>
    </submittedName>
</protein>
<sequence>MAVAGSGGVPDSRPGLIIKQPSCDGGDRAQIPDEHHILKTPPQRFITPTTASYPVPHHGLPALGEYLPQSLNAKSFSLQILRYPGPRTSHTPSPLSTFPGTLTTTSTNTTTTNIIVNASLTPGFAS</sequence>
<gene>
    <name evidence="2" type="ORF">CSAL01_00034</name>
</gene>
<accession>A0A135UTR1</accession>
<evidence type="ECO:0000256" key="1">
    <source>
        <dbReference type="SAM" id="MobiDB-lite"/>
    </source>
</evidence>